<gene>
    <name evidence="1" type="ORF">G2W53_022159</name>
</gene>
<comment type="caution">
    <text evidence="1">The sequence shown here is derived from an EMBL/GenBank/DDBJ whole genome shotgun (WGS) entry which is preliminary data.</text>
</comment>
<dbReference type="AlphaFoldDB" id="A0A834WHW4"/>
<dbReference type="Proteomes" id="UP000634136">
    <property type="component" value="Unassembled WGS sequence"/>
</dbReference>
<proteinExistence type="predicted"/>
<evidence type="ECO:0000313" key="2">
    <source>
        <dbReference type="Proteomes" id="UP000634136"/>
    </source>
</evidence>
<organism evidence="1 2">
    <name type="scientific">Senna tora</name>
    <dbReference type="NCBI Taxonomy" id="362788"/>
    <lineage>
        <taxon>Eukaryota</taxon>
        <taxon>Viridiplantae</taxon>
        <taxon>Streptophyta</taxon>
        <taxon>Embryophyta</taxon>
        <taxon>Tracheophyta</taxon>
        <taxon>Spermatophyta</taxon>
        <taxon>Magnoliopsida</taxon>
        <taxon>eudicotyledons</taxon>
        <taxon>Gunneridae</taxon>
        <taxon>Pentapetalae</taxon>
        <taxon>rosids</taxon>
        <taxon>fabids</taxon>
        <taxon>Fabales</taxon>
        <taxon>Fabaceae</taxon>
        <taxon>Caesalpinioideae</taxon>
        <taxon>Cassia clade</taxon>
        <taxon>Senna</taxon>
    </lineage>
</organism>
<sequence>MPEYTFKKLNVDALASKEGGGSMGGLVRDETGACVGASMLSVQFPNEPILL</sequence>
<name>A0A834WHW4_9FABA</name>
<dbReference type="OrthoDB" id="1430973at2759"/>
<reference evidence="1" key="1">
    <citation type="submission" date="2020-09" db="EMBL/GenBank/DDBJ databases">
        <title>Genome-Enabled Discovery of Anthraquinone Biosynthesis in Senna tora.</title>
        <authorList>
            <person name="Kang S.-H."/>
            <person name="Pandey R.P."/>
            <person name="Lee C.-M."/>
            <person name="Sim J.-S."/>
            <person name="Jeong J.-T."/>
            <person name="Choi B.-S."/>
            <person name="Jung M."/>
            <person name="Ginzburg D."/>
            <person name="Zhao K."/>
            <person name="Won S.Y."/>
            <person name="Oh T.-J."/>
            <person name="Yu Y."/>
            <person name="Kim N.-H."/>
            <person name="Lee O.R."/>
            <person name="Lee T.-H."/>
            <person name="Bashyal P."/>
            <person name="Kim T.-S."/>
            <person name="Lee W.-H."/>
            <person name="Kawkins C."/>
            <person name="Kim C.-K."/>
            <person name="Kim J.S."/>
            <person name="Ahn B.O."/>
            <person name="Rhee S.Y."/>
            <person name="Sohng J.K."/>
        </authorList>
    </citation>
    <scope>NUCLEOTIDE SEQUENCE</scope>
    <source>
        <tissue evidence="1">Leaf</tissue>
    </source>
</reference>
<protein>
    <submittedName>
        <fullName evidence="1">Uncharacterized protein</fullName>
    </submittedName>
</protein>
<keyword evidence="2" id="KW-1185">Reference proteome</keyword>
<accession>A0A834WHW4</accession>
<evidence type="ECO:0000313" key="1">
    <source>
        <dbReference type="EMBL" id="KAF7824015.1"/>
    </source>
</evidence>
<dbReference type="EMBL" id="JAAIUW010000007">
    <property type="protein sequence ID" value="KAF7824015.1"/>
    <property type="molecule type" value="Genomic_DNA"/>
</dbReference>